<evidence type="ECO:0000256" key="1">
    <source>
        <dbReference type="SAM" id="Phobius"/>
    </source>
</evidence>
<dbReference type="AlphaFoldDB" id="A0AAN8ZX85"/>
<gene>
    <name evidence="2" type="ORF">SK128_006569</name>
</gene>
<dbReference type="SUPFAM" id="SSF52540">
    <property type="entry name" value="P-loop containing nucleoside triphosphate hydrolases"/>
    <property type="match status" value="1"/>
</dbReference>
<dbReference type="EMBL" id="JAXCGZ010018918">
    <property type="protein sequence ID" value="KAK7067133.1"/>
    <property type="molecule type" value="Genomic_DNA"/>
</dbReference>
<comment type="caution">
    <text evidence="2">The sequence shown here is derived from an EMBL/GenBank/DDBJ whole genome shotgun (WGS) entry which is preliminary data.</text>
</comment>
<dbReference type="GO" id="GO:0001517">
    <property type="term" value="F:N-acetylglucosamine 6-O-sulfotransferase activity"/>
    <property type="evidence" value="ECO:0007669"/>
    <property type="project" value="TreeGrafter"/>
</dbReference>
<evidence type="ECO:0000313" key="3">
    <source>
        <dbReference type="Proteomes" id="UP001381693"/>
    </source>
</evidence>
<reference evidence="2 3" key="1">
    <citation type="submission" date="2023-11" db="EMBL/GenBank/DDBJ databases">
        <title>Halocaridina rubra genome assembly.</title>
        <authorList>
            <person name="Smith C."/>
        </authorList>
    </citation>
    <scope>NUCLEOTIDE SEQUENCE [LARGE SCALE GENOMIC DNA]</scope>
    <source>
        <strain evidence="2">EP-1</strain>
        <tissue evidence="2">Whole</tissue>
    </source>
</reference>
<name>A0AAN8ZX85_HALRR</name>
<dbReference type="Proteomes" id="UP001381693">
    <property type="component" value="Unassembled WGS sequence"/>
</dbReference>
<proteinExistence type="predicted"/>
<keyword evidence="1" id="KW-1133">Transmembrane helix</keyword>
<dbReference type="Gene3D" id="3.40.50.300">
    <property type="entry name" value="P-loop containing nucleotide triphosphate hydrolases"/>
    <property type="match status" value="1"/>
</dbReference>
<feature type="transmembrane region" description="Helical" evidence="1">
    <location>
        <begin position="21"/>
        <end position="40"/>
    </location>
</feature>
<keyword evidence="1" id="KW-0472">Membrane</keyword>
<dbReference type="Pfam" id="PF13469">
    <property type="entry name" value="Sulfotransfer_3"/>
    <property type="match status" value="1"/>
</dbReference>
<dbReference type="GO" id="GO:0006044">
    <property type="term" value="P:N-acetylglucosamine metabolic process"/>
    <property type="evidence" value="ECO:0007669"/>
    <property type="project" value="TreeGrafter"/>
</dbReference>
<evidence type="ECO:0000313" key="2">
    <source>
        <dbReference type="EMBL" id="KAK7067133.1"/>
    </source>
</evidence>
<keyword evidence="3" id="KW-1185">Reference proteome</keyword>
<keyword evidence="1" id="KW-0812">Transmembrane</keyword>
<dbReference type="PANTHER" id="PTHR10704:SF44">
    <property type="entry name" value="LD35051P-RELATED"/>
    <property type="match status" value="1"/>
</dbReference>
<sequence length="451" mass="53321">MEMAPKFIGKLNLFKKIEFSIIVAMVLWFLMTVFNDLAVLKLKPSTLLKYECSENNTIIKRQIIVWSRVRSGSSFFSQLLRGKNFFYSPEPIATLWPTFWEHIDSTAQTVNASTIVRFLQDVLLCKFEKYPEYVRNFYPQRGYDDNPLMTTFCDGQRGELCRNLELVYTLCKSANVHVMKVVRVHLRNLLYILRQQLDHQELSHQYNGKYYSTPALRHNLSNYQNVYYNANSFQKNAADRKKKGTKTENSSKHQLSVNENAQEVLLSKDLTWSFLKNEKLKNIKVIHLVRDPRGTINSRRRNRWILPLEKSSRSLCNDLNDELHYAMELQRVFPHRYRLIRYEWLVLDIEKTSRELYSWLGIPYTIHVAAFIAFHTLGLEKGAAAIHPFSTYRNSSANAFKWREMLDFKEMQKIQNDCKDVLKQLGYRIYHNQEDYHNPKLLPLLNTSFLD</sequence>
<accession>A0AAN8ZX85</accession>
<organism evidence="2 3">
    <name type="scientific">Halocaridina rubra</name>
    <name type="common">Hawaiian red shrimp</name>
    <dbReference type="NCBI Taxonomy" id="373956"/>
    <lineage>
        <taxon>Eukaryota</taxon>
        <taxon>Metazoa</taxon>
        <taxon>Ecdysozoa</taxon>
        <taxon>Arthropoda</taxon>
        <taxon>Crustacea</taxon>
        <taxon>Multicrustacea</taxon>
        <taxon>Malacostraca</taxon>
        <taxon>Eumalacostraca</taxon>
        <taxon>Eucarida</taxon>
        <taxon>Decapoda</taxon>
        <taxon>Pleocyemata</taxon>
        <taxon>Caridea</taxon>
        <taxon>Atyoidea</taxon>
        <taxon>Atyidae</taxon>
        <taxon>Halocaridina</taxon>
    </lineage>
</organism>
<dbReference type="PANTHER" id="PTHR10704">
    <property type="entry name" value="CARBOHYDRATE SULFOTRANSFERASE"/>
    <property type="match status" value="1"/>
</dbReference>
<dbReference type="InterPro" id="IPR027417">
    <property type="entry name" value="P-loop_NTPase"/>
</dbReference>
<dbReference type="GO" id="GO:0006790">
    <property type="term" value="P:sulfur compound metabolic process"/>
    <property type="evidence" value="ECO:0007669"/>
    <property type="project" value="TreeGrafter"/>
</dbReference>
<dbReference type="InterPro" id="IPR051135">
    <property type="entry name" value="Gal/GlcNAc/GalNAc_ST"/>
</dbReference>
<protein>
    <submittedName>
        <fullName evidence="2">Uncharacterized protein</fullName>
    </submittedName>
</protein>